<evidence type="ECO:0000313" key="2">
    <source>
        <dbReference type="Proteomes" id="UP000053676"/>
    </source>
</evidence>
<dbReference type="EMBL" id="KI657456">
    <property type="protein sequence ID" value="ETN87045.1"/>
    <property type="molecule type" value="Genomic_DNA"/>
</dbReference>
<dbReference type="Proteomes" id="UP000053676">
    <property type="component" value="Unassembled WGS sequence"/>
</dbReference>
<proteinExistence type="predicted"/>
<accession>W2TY98</accession>
<keyword evidence="2" id="KW-1185">Reference proteome</keyword>
<dbReference type="KEGG" id="nai:NECAME_01202"/>
<gene>
    <name evidence="1" type="ORF">NECAME_01202</name>
</gene>
<dbReference type="OrthoDB" id="5815225at2759"/>
<name>W2TY98_NECAM</name>
<sequence>MKVATDMMTTVNATFSIARRRNLSQFMIFGDDQKFMLELSKMITDQGNWNENVWKAFSEAAMAKNSPFIKLSFEE</sequence>
<organism evidence="1 2">
    <name type="scientific">Necator americanus</name>
    <name type="common">Human hookworm</name>
    <dbReference type="NCBI Taxonomy" id="51031"/>
    <lineage>
        <taxon>Eukaryota</taxon>
        <taxon>Metazoa</taxon>
        <taxon>Ecdysozoa</taxon>
        <taxon>Nematoda</taxon>
        <taxon>Chromadorea</taxon>
        <taxon>Rhabditida</taxon>
        <taxon>Rhabditina</taxon>
        <taxon>Rhabditomorpha</taxon>
        <taxon>Strongyloidea</taxon>
        <taxon>Ancylostomatidae</taxon>
        <taxon>Bunostominae</taxon>
        <taxon>Necator</taxon>
    </lineage>
</organism>
<dbReference type="AlphaFoldDB" id="W2TY98"/>
<protein>
    <submittedName>
        <fullName evidence="1">Uncharacterized protein</fullName>
    </submittedName>
</protein>
<reference evidence="2" key="1">
    <citation type="journal article" date="2014" name="Nat. Genet.">
        <title>Genome of the human hookworm Necator americanus.</title>
        <authorList>
            <person name="Tang Y.T."/>
            <person name="Gao X."/>
            <person name="Rosa B.A."/>
            <person name="Abubucker S."/>
            <person name="Hallsworth-Pepin K."/>
            <person name="Martin J."/>
            <person name="Tyagi R."/>
            <person name="Heizer E."/>
            <person name="Zhang X."/>
            <person name="Bhonagiri-Palsikar V."/>
            <person name="Minx P."/>
            <person name="Warren W.C."/>
            <person name="Wang Q."/>
            <person name="Zhan B."/>
            <person name="Hotez P.J."/>
            <person name="Sternberg P.W."/>
            <person name="Dougall A."/>
            <person name="Gaze S.T."/>
            <person name="Mulvenna J."/>
            <person name="Sotillo J."/>
            <person name="Ranganathan S."/>
            <person name="Rabelo E.M."/>
            <person name="Wilson R.K."/>
            <person name="Felgner P.L."/>
            <person name="Bethony J."/>
            <person name="Hawdon J.M."/>
            <person name="Gasser R.B."/>
            <person name="Loukas A."/>
            <person name="Mitreva M."/>
        </authorList>
    </citation>
    <scope>NUCLEOTIDE SEQUENCE [LARGE SCALE GENOMIC DNA]</scope>
</reference>
<evidence type="ECO:0000313" key="1">
    <source>
        <dbReference type="EMBL" id="ETN87045.1"/>
    </source>
</evidence>